<reference evidence="3 4" key="1">
    <citation type="submission" date="2019-09" db="EMBL/GenBank/DDBJ databases">
        <title>Geobacter sp. Red96, a novel strain isolated from paddy soil.</title>
        <authorList>
            <person name="Xu Z."/>
            <person name="Masuda Y."/>
            <person name="Itoh H."/>
            <person name="Senoo K."/>
        </authorList>
    </citation>
    <scope>NUCLEOTIDE SEQUENCE [LARGE SCALE GENOMIC DNA]</scope>
    <source>
        <strain evidence="3 4">Red96</strain>
    </source>
</reference>
<dbReference type="SUPFAM" id="SSF48695">
    <property type="entry name" value="Multiheme cytochromes"/>
    <property type="match status" value="2"/>
</dbReference>
<protein>
    <submittedName>
        <fullName evidence="3">Uncharacterized protein</fullName>
    </submittedName>
</protein>
<evidence type="ECO:0000256" key="2">
    <source>
        <dbReference type="SAM" id="SignalP"/>
    </source>
</evidence>
<feature type="chain" id="PRO_5029814642" evidence="2">
    <location>
        <begin position="21"/>
        <end position="617"/>
    </location>
</feature>
<dbReference type="AlphaFoldDB" id="A0A7J4ZSX0"/>
<dbReference type="EMBL" id="VZQZ01000003">
    <property type="protein sequence ID" value="KAB0666181.1"/>
    <property type="molecule type" value="Genomic_DNA"/>
</dbReference>
<dbReference type="PROSITE" id="PS51257">
    <property type="entry name" value="PROKAR_LIPOPROTEIN"/>
    <property type="match status" value="1"/>
</dbReference>
<feature type="signal peptide" evidence="2">
    <location>
        <begin position="1"/>
        <end position="20"/>
    </location>
</feature>
<dbReference type="Proteomes" id="UP000420562">
    <property type="component" value="Unassembled WGS sequence"/>
</dbReference>
<name>A0A7J4ZSX0_9BACT</name>
<keyword evidence="1 2" id="KW-0732">Signal</keyword>
<proteinExistence type="predicted"/>
<evidence type="ECO:0000256" key="1">
    <source>
        <dbReference type="ARBA" id="ARBA00022729"/>
    </source>
</evidence>
<gene>
    <name evidence="3" type="ORF">F6V25_06830</name>
</gene>
<evidence type="ECO:0000313" key="4">
    <source>
        <dbReference type="Proteomes" id="UP000420562"/>
    </source>
</evidence>
<keyword evidence="4" id="KW-1185">Reference proteome</keyword>
<organism evidence="3 4">
    <name type="scientific">Oryzomonas japonica</name>
    <dbReference type="NCBI Taxonomy" id="2603858"/>
    <lineage>
        <taxon>Bacteria</taxon>
        <taxon>Pseudomonadati</taxon>
        <taxon>Thermodesulfobacteriota</taxon>
        <taxon>Desulfuromonadia</taxon>
        <taxon>Geobacterales</taxon>
        <taxon>Geobacteraceae</taxon>
        <taxon>Oryzomonas</taxon>
    </lineage>
</organism>
<evidence type="ECO:0000313" key="3">
    <source>
        <dbReference type="EMBL" id="KAB0666181.1"/>
    </source>
</evidence>
<comment type="caution">
    <text evidence="3">The sequence shown here is derived from an EMBL/GenBank/DDBJ whole genome shotgun (WGS) entry which is preliminary data.</text>
</comment>
<accession>A0A7J4ZSX0</accession>
<dbReference type="InterPro" id="IPR036280">
    <property type="entry name" value="Multihaem_cyt_sf"/>
</dbReference>
<dbReference type="PANTHER" id="PTHR35038:SF8">
    <property type="entry name" value="C-TYPE POLYHEME CYTOCHROME OMCC"/>
    <property type="match status" value="1"/>
</dbReference>
<dbReference type="InterPro" id="IPR051829">
    <property type="entry name" value="Multiheme_Cytochr_ET"/>
</dbReference>
<dbReference type="PANTHER" id="PTHR35038">
    <property type="entry name" value="DISSIMILATORY SULFITE REDUCTASE SIRA"/>
    <property type="match status" value="1"/>
</dbReference>
<sequence>MVSRIIAASSLLAAFLLALAGCGEKTVTAGGSTKLAQSEACFNNNCHQNAVSPGTGKNIAEEWKLSVHNTSNAAGCADCHEPEAGHPNSCSRCHGGTPSGTPGSANHVSRNPDTDGKCDKCHAKSNGVFNTTAYDAVARDTKFIHFSTGRRAVYVATNYKHYCRKCHNPHDTTTAKTMLQQWSRSAMGGTALPSTTDFKTRGSALTASANYGNFCVRCHTSTGFINFVSSGFMTVHALPDLDGVRNDYPVNARATYQDTTREPTAACDTCHSDGRSNDGSAYSGRLRSVPAASIWYMYSSHPAGAPLIRASLNIQYDSLGNSNVCMPCHAGREVGEMIKTADKLGLFDYNGSNPGGISPHDFASGANLQGRSGFQFFADSMYAVNPTHKNVGAALNMASKGACIVCHMTNDRPHYVLAASWGNAGTVSDSIKDMPSEQQVCSKCHYAGSTVADPRPRTAAFMNAERDSYRAAVLVLNALLKSYGVNGSGVSPNNNWKKFGNYTVAASGTSKIRAGAYTMGAYFNYSLFFNDPAGYTHNPIYSKQLIYDSIDWLVNNNQNFTAGANPGTVYTAIHTATMPTLPLTGSGLTYSGPYNTEQALNFICKNYDSSSGMCYRW</sequence>
<dbReference type="RefSeq" id="WP_151127861.1">
    <property type="nucleotide sequence ID" value="NZ_VZQZ01000003.1"/>
</dbReference>